<proteinExistence type="predicted"/>
<dbReference type="GeneID" id="69986584"/>
<dbReference type="RefSeq" id="WP_124006965.1">
    <property type="nucleotide sequence ID" value="NZ_BJYN01000045.1"/>
</dbReference>
<dbReference type="EMBL" id="BKBQ01000035">
    <property type="protein sequence ID" value="GEQ55154.1"/>
    <property type="molecule type" value="Genomic_DNA"/>
</dbReference>
<dbReference type="EMBL" id="BKBO01000035">
    <property type="protein sequence ID" value="GEQ50130.1"/>
    <property type="molecule type" value="Genomic_DNA"/>
</dbReference>
<evidence type="ECO:0000259" key="1">
    <source>
        <dbReference type="Pfam" id="PF07872"/>
    </source>
</evidence>
<sequence>MKNLEKTKLSVELSQPDDDKTIKQNFNDVVSEPAEAAVLALGETIASLAPEENELVLVTETVEYSHVQEAEEITE</sequence>
<organism evidence="3 4">
    <name type="scientific">Tetragenococcus koreensis</name>
    <dbReference type="NCBI Taxonomy" id="290335"/>
    <lineage>
        <taxon>Bacteria</taxon>
        <taxon>Bacillati</taxon>
        <taxon>Bacillota</taxon>
        <taxon>Bacilli</taxon>
        <taxon>Lactobacillales</taxon>
        <taxon>Enterococcaceae</taxon>
        <taxon>Tetragenococcus</taxon>
    </lineage>
</organism>
<reference evidence="3" key="2">
    <citation type="journal article" date="2020" name="Int. Dairy J.">
        <title>Lactic acid bacterial diversity in Brie cheese focusing on salt concentration and pH of isolation medium and characterisation of halophilic and alkaliphilic lactic acid bacterial isolates.</title>
        <authorList>
            <person name="Unno R."/>
            <person name="Matsutani M."/>
            <person name="Suzuki T."/>
            <person name="Kodama K."/>
            <person name="Matsushita H."/>
            <person name="Yamasato K."/>
            <person name="Koizumi Y."/>
            <person name="Ishikawa M."/>
        </authorList>
    </citation>
    <scope>NUCLEOTIDE SEQUENCE</scope>
    <source>
        <strain evidence="3">7C1</strain>
        <strain evidence="2">8C4</strain>
    </source>
</reference>
<protein>
    <recommendedName>
        <fullName evidence="1">DUF1659 domain-containing protein</fullName>
    </recommendedName>
</protein>
<dbReference type="AlphaFoldDB" id="A0AAN4UCX9"/>
<evidence type="ECO:0000313" key="2">
    <source>
        <dbReference type="EMBL" id="GEQ50130.1"/>
    </source>
</evidence>
<evidence type="ECO:0000313" key="5">
    <source>
        <dbReference type="Proteomes" id="UP000886607"/>
    </source>
</evidence>
<accession>A0AAN4UCX9</accession>
<dbReference type="Proteomes" id="UP000886607">
    <property type="component" value="Unassembled WGS sequence"/>
</dbReference>
<dbReference type="KEGG" id="tkr:C7K43_11555"/>
<feature type="domain" description="DUF1659" evidence="1">
    <location>
        <begin position="2"/>
        <end position="63"/>
    </location>
</feature>
<keyword evidence="5" id="KW-1185">Reference proteome</keyword>
<dbReference type="Proteomes" id="UP000886597">
    <property type="component" value="Unassembled WGS sequence"/>
</dbReference>
<comment type="caution">
    <text evidence="3">The sequence shown here is derived from an EMBL/GenBank/DDBJ whole genome shotgun (WGS) entry which is preliminary data.</text>
</comment>
<dbReference type="Pfam" id="PF07872">
    <property type="entry name" value="DUF1659"/>
    <property type="match status" value="1"/>
</dbReference>
<evidence type="ECO:0000313" key="3">
    <source>
        <dbReference type="EMBL" id="GEQ55154.1"/>
    </source>
</evidence>
<gene>
    <name evidence="2" type="ORF">TK11N_19820</name>
    <name evidence="3" type="ORF">TK2N_19980</name>
</gene>
<dbReference type="InterPro" id="IPR012454">
    <property type="entry name" value="DUF1659"/>
</dbReference>
<reference evidence="3" key="1">
    <citation type="submission" date="2019-08" db="EMBL/GenBank/DDBJ databases">
        <authorList>
            <person name="Ishikawa M."/>
            <person name="Suzuki T."/>
            <person name="Matsutani M."/>
        </authorList>
    </citation>
    <scope>NUCLEOTIDE SEQUENCE</scope>
    <source>
        <strain evidence="3">7C1</strain>
        <strain evidence="2">8C4</strain>
    </source>
</reference>
<evidence type="ECO:0000313" key="4">
    <source>
        <dbReference type="Proteomes" id="UP000886597"/>
    </source>
</evidence>
<name>A0AAN4UCX9_9ENTE</name>